<dbReference type="CDD" id="cd13637">
    <property type="entry name" value="PBP2_Ca3427_like"/>
    <property type="match status" value="1"/>
</dbReference>
<evidence type="ECO:0000259" key="4">
    <source>
        <dbReference type="Pfam" id="PF22384"/>
    </source>
</evidence>
<dbReference type="EMBL" id="HBKP01023689">
    <property type="protein sequence ID" value="CAE2238495.1"/>
    <property type="molecule type" value="Transcribed_RNA"/>
</dbReference>
<dbReference type="SUPFAM" id="SSF53850">
    <property type="entry name" value="Periplasmic binding protein-like II"/>
    <property type="match status" value="1"/>
</dbReference>
<sequence length="301" mass="34539">MEVQQYNRLEYMTEQKHITIGGVPEHFNLPWYFALRDKSFQEHGIKCTWKDFPTGTGAMCQALKNKEVDFAVLLTEGIVKDLVMNANHSKIIQLFVESPLIWGVHVAKESTFETVDDLQTARVGISRFGSGSHLMAFVHAEQQGWNVDSLKFKEIGGLQNALTALSSEADYYLWEKFTTKPHVDDGTFRRIGEIPTPWPCFVIVARNEVLQDNPQLVRDVLQVINNITKDFKSVPNIEQQIAARHNQKVEDVHSWLSITEWSQRNISEEELDKVQSELLKLNLITKKLKFSEVTHDISETK</sequence>
<comment type="similarity">
    <text evidence="2">Belongs to the bacterial solute-binding protein SsuA/TauA family.</text>
</comment>
<dbReference type="Gene3D" id="3.40.190.10">
    <property type="entry name" value="Periplasmic binding protein-like II"/>
    <property type="match status" value="2"/>
</dbReference>
<name>A0A7S4ISN7_9EUKA</name>
<feature type="domain" description="Ca3427-like PBP 2" evidence="4">
    <location>
        <begin position="113"/>
        <end position="194"/>
    </location>
</feature>
<accession>A0A7S4ISN7</accession>
<evidence type="ECO:0000256" key="2">
    <source>
        <dbReference type="ARBA" id="ARBA00010742"/>
    </source>
</evidence>
<evidence type="ECO:0000313" key="5">
    <source>
        <dbReference type="EMBL" id="CAE2238495.1"/>
    </source>
</evidence>
<dbReference type="AlphaFoldDB" id="A0A7S4ISN7"/>
<evidence type="ECO:0000256" key="3">
    <source>
        <dbReference type="ARBA" id="ARBA00022729"/>
    </source>
</evidence>
<evidence type="ECO:0000256" key="1">
    <source>
        <dbReference type="ARBA" id="ARBA00004418"/>
    </source>
</evidence>
<keyword evidence="3" id="KW-0732">Signal</keyword>
<protein>
    <recommendedName>
        <fullName evidence="4">Ca3427-like PBP 2 domain-containing protein</fullName>
    </recommendedName>
</protein>
<dbReference type="InterPro" id="IPR054364">
    <property type="entry name" value="Ca3427-like_PBP2"/>
</dbReference>
<comment type="subcellular location">
    <subcellularLocation>
        <location evidence="1">Periplasm</location>
    </subcellularLocation>
</comment>
<dbReference type="Pfam" id="PF22384">
    <property type="entry name" value="PBP2_Ca3427_like"/>
    <property type="match status" value="1"/>
</dbReference>
<reference evidence="5" key="1">
    <citation type="submission" date="2021-01" db="EMBL/GenBank/DDBJ databases">
        <authorList>
            <person name="Corre E."/>
            <person name="Pelletier E."/>
            <person name="Niang G."/>
            <person name="Scheremetjew M."/>
            <person name="Finn R."/>
            <person name="Kale V."/>
            <person name="Holt S."/>
            <person name="Cochrane G."/>
            <person name="Meng A."/>
            <person name="Brown T."/>
            <person name="Cohen L."/>
        </authorList>
    </citation>
    <scope>NUCLEOTIDE SEQUENCE</scope>
    <source>
        <strain evidence="5">DIVA3 518/3/11/1/6</strain>
    </source>
</reference>
<gene>
    <name evidence="5" type="ORF">VSP0166_LOCUS16534</name>
</gene>
<dbReference type="PANTHER" id="PTHR30024">
    <property type="entry name" value="ALIPHATIC SULFONATES-BINDING PROTEIN-RELATED"/>
    <property type="match status" value="1"/>
</dbReference>
<dbReference type="PANTHER" id="PTHR30024:SF47">
    <property type="entry name" value="TAURINE-BINDING PERIPLASMIC PROTEIN"/>
    <property type="match status" value="1"/>
</dbReference>
<proteinExistence type="inferred from homology"/>
<organism evidence="5">
    <name type="scientific">Vannella robusta</name>
    <dbReference type="NCBI Taxonomy" id="1487602"/>
    <lineage>
        <taxon>Eukaryota</taxon>
        <taxon>Amoebozoa</taxon>
        <taxon>Discosea</taxon>
        <taxon>Flabellinia</taxon>
        <taxon>Vannellidae</taxon>
        <taxon>Vannella</taxon>
    </lineage>
</organism>